<evidence type="ECO:0000256" key="4">
    <source>
        <dbReference type="SAM" id="Phobius"/>
    </source>
</evidence>
<dbReference type="PANTHER" id="PTHR47976">
    <property type="entry name" value="G-TYPE LECTIN S-RECEPTOR-LIKE SERINE/THREONINE-PROTEIN KINASE SD2-5"/>
    <property type="match status" value="1"/>
</dbReference>
<dbReference type="InterPro" id="IPR000858">
    <property type="entry name" value="S_locus_glycoprot_dom"/>
</dbReference>
<keyword evidence="1 5" id="KW-0732">Signal</keyword>
<dbReference type="Pfam" id="PF00954">
    <property type="entry name" value="S_locus_glycop"/>
    <property type="match status" value="1"/>
</dbReference>
<organism evidence="7 8">
    <name type="scientific">Arachis hypogaea</name>
    <name type="common">Peanut</name>
    <dbReference type="NCBI Taxonomy" id="3818"/>
    <lineage>
        <taxon>Eukaryota</taxon>
        <taxon>Viridiplantae</taxon>
        <taxon>Streptophyta</taxon>
        <taxon>Embryophyta</taxon>
        <taxon>Tracheophyta</taxon>
        <taxon>Spermatophyta</taxon>
        <taxon>Magnoliopsida</taxon>
        <taxon>eudicotyledons</taxon>
        <taxon>Gunneridae</taxon>
        <taxon>Pentapetalae</taxon>
        <taxon>rosids</taxon>
        <taxon>fabids</taxon>
        <taxon>Fabales</taxon>
        <taxon>Fabaceae</taxon>
        <taxon>Papilionoideae</taxon>
        <taxon>50 kb inversion clade</taxon>
        <taxon>dalbergioids sensu lato</taxon>
        <taxon>Dalbergieae</taxon>
        <taxon>Pterocarpus clade</taxon>
        <taxon>Arachis</taxon>
    </lineage>
</organism>
<evidence type="ECO:0000256" key="3">
    <source>
        <dbReference type="ARBA" id="ARBA00023180"/>
    </source>
</evidence>
<keyword evidence="4" id="KW-0472">Membrane</keyword>
<dbReference type="Pfam" id="PF01453">
    <property type="entry name" value="B_lectin"/>
    <property type="match status" value="2"/>
</dbReference>
<feature type="transmembrane region" description="Helical" evidence="4">
    <location>
        <begin position="463"/>
        <end position="489"/>
    </location>
</feature>
<sequence length="1115" mass="124906">MASTPALLLLVLLMLFANETTAETNHTHLISIGSVISPTGTHASWASRSGLFAFGFYPHGNSYAVGIWLLNQPNHTIMWTHNRDSPSVPSNSTLRLTKEGGLLLLQGNEDPEFLTPLYYLYQAKVEVASASMLDSGNFVLYDKNFSMLWSSFHNSMPSDTILGGQNLTSGAKLVSSVSQSDHSSGHFWLRRQFDYVHLAACRVNSTCEPEDAYWAKNTYFEGYGYLQLSLSIEGSLCLQDYSSGSELECLASSKNLTDKSKNATFIYRATLDEDGNFRLYAHQFKGNTSSGVQTLWKAMEGDKCQVPLCGLNSYCFIKSDKAMCQCYPGFIRIKSGGNDTRFLDCEQNHSKDNCESIEDPTTMYNMTSLKDIYWGGSPYLVVPMEMETCKKSCQKDCDCRAVLYKSDICEKYKLPLLYGRSFKDASTTAFLKMPSGIVLSPTLNQTALSPTKPCLFVDDKRSLIMILSFTLGWISFFGLVFVLYIFIIYRRQVHSWVYKCYAAGQLNKLAADDEGKDVDWKILERMVKLGLWCVQDKPSLRPTMKDVILMLEGLKDIPEEQQKHKFQLTNITPGSLLHPATYPTHWSSSSGQFAFGFYKQGSGYAVGIWLVDAKNNTVVWTANRDDPPVTSNATLQLTAQGKFVVQTEQGKQKLIANAIASSASMLDSGNFVLYNQTKGVIWQSFDYPTDTMLGGQSLPSGGQLLSSSSDTNHSSGRFRLKMQDDGDFSLYPEFTTDTRRDAYWPSDIYLGDKIVKGKAYLYLNKTGLLVSKNGSNSVISSHYGPYSGDSVGSNQTIYRATLDPDGVFRLYAHDKGSESKKVLQWPWDDGCEVKGYCGFNSYCTFNDDKPDCYCLEGFDFIEPDQRTLGCKRNFSIAECRGEKGSAAASYYNMVTMLDIQWEDHAYFGAYMEHQEECSDSCLADCNCWGALYENGNCLKQGMPFRYVSRRVEGFSANTMFLKVGNITHKNRNPNDVFMPLPIRSTSNKAVVTIIVITSVFTLLLCSMIAISCHLIYKIRVLRLQRQMETGNLGLNEEVALRRFSYSELKRATNELHKLVPREIVDKNVLENMVKVALWCIQDEPALRPTMKSVVLMLEGVTDVAIPPCPTTSISM</sequence>
<feature type="signal peptide" evidence="5">
    <location>
        <begin position="1"/>
        <end position="22"/>
    </location>
</feature>
<dbReference type="PROSITE" id="PS50927">
    <property type="entry name" value="BULB_LECTIN"/>
    <property type="match status" value="2"/>
</dbReference>
<keyword evidence="3" id="KW-0325">Glycoprotein</keyword>
<dbReference type="GO" id="GO:0048544">
    <property type="term" value="P:recognition of pollen"/>
    <property type="evidence" value="ECO:0007669"/>
    <property type="project" value="InterPro"/>
</dbReference>
<evidence type="ECO:0000256" key="2">
    <source>
        <dbReference type="ARBA" id="ARBA00023157"/>
    </source>
</evidence>
<dbReference type="Gene3D" id="1.10.510.10">
    <property type="entry name" value="Transferase(Phosphotransferase) domain 1"/>
    <property type="match status" value="1"/>
</dbReference>
<evidence type="ECO:0000313" key="8">
    <source>
        <dbReference type="Proteomes" id="UP000289738"/>
    </source>
</evidence>
<keyword evidence="8" id="KW-1185">Reference proteome</keyword>
<dbReference type="SMART" id="SM00108">
    <property type="entry name" value="B_lectin"/>
    <property type="match status" value="2"/>
</dbReference>
<evidence type="ECO:0000256" key="1">
    <source>
        <dbReference type="ARBA" id="ARBA00022729"/>
    </source>
</evidence>
<dbReference type="PANTHER" id="PTHR47976:SF27">
    <property type="entry name" value="RECEPTOR-LIKE SERINE_THREONINE-PROTEIN KINASE"/>
    <property type="match status" value="1"/>
</dbReference>
<feature type="chain" id="PRO_5019466383" description="Bulb-type lectin domain-containing protein" evidence="5">
    <location>
        <begin position="23"/>
        <end position="1115"/>
    </location>
</feature>
<gene>
    <name evidence="7" type="ORF">Ahy_A01g000492</name>
</gene>
<dbReference type="InterPro" id="IPR036426">
    <property type="entry name" value="Bulb-type_lectin_dom_sf"/>
</dbReference>
<evidence type="ECO:0000259" key="6">
    <source>
        <dbReference type="PROSITE" id="PS50927"/>
    </source>
</evidence>
<feature type="domain" description="Bulb-type lectin" evidence="6">
    <location>
        <begin position="573"/>
        <end position="686"/>
    </location>
</feature>
<evidence type="ECO:0000256" key="5">
    <source>
        <dbReference type="SAM" id="SignalP"/>
    </source>
</evidence>
<keyword evidence="4" id="KW-1133">Transmembrane helix</keyword>
<dbReference type="CDD" id="cd00028">
    <property type="entry name" value="B_lectin"/>
    <property type="match status" value="1"/>
</dbReference>
<dbReference type="Proteomes" id="UP000289738">
    <property type="component" value="Chromosome A01"/>
</dbReference>
<feature type="transmembrane region" description="Helical" evidence="4">
    <location>
        <begin position="989"/>
        <end position="1016"/>
    </location>
</feature>
<evidence type="ECO:0000313" key="7">
    <source>
        <dbReference type="EMBL" id="RYR75896.1"/>
    </source>
</evidence>
<name>A0A445EKH8_ARAHY</name>
<keyword evidence="2" id="KW-1015">Disulfide bond</keyword>
<comment type="caution">
    <text evidence="7">The sequence shown here is derived from an EMBL/GenBank/DDBJ whole genome shotgun (WGS) entry which is preliminary data.</text>
</comment>
<dbReference type="InterPro" id="IPR051343">
    <property type="entry name" value="G-type_lectin_kinases/EP1-like"/>
</dbReference>
<dbReference type="STRING" id="3818.A0A445EKH8"/>
<keyword evidence="4" id="KW-0812">Transmembrane</keyword>
<dbReference type="Gene3D" id="2.90.10.10">
    <property type="entry name" value="Bulb-type lectin domain"/>
    <property type="match status" value="4"/>
</dbReference>
<dbReference type="AlphaFoldDB" id="A0A445EKH8"/>
<reference evidence="7 8" key="1">
    <citation type="submission" date="2019-01" db="EMBL/GenBank/DDBJ databases">
        <title>Sequencing of cultivated peanut Arachis hypogaea provides insights into genome evolution and oil improvement.</title>
        <authorList>
            <person name="Chen X."/>
        </authorList>
    </citation>
    <scope>NUCLEOTIDE SEQUENCE [LARGE SCALE GENOMIC DNA]</scope>
    <source>
        <strain evidence="8">cv. Fuhuasheng</strain>
        <tissue evidence="7">Leaves</tissue>
    </source>
</reference>
<dbReference type="FunFam" id="2.90.10.10:FF:000026">
    <property type="entry name" value="Serine/threonine-protein kinase"/>
    <property type="match status" value="1"/>
</dbReference>
<dbReference type="EMBL" id="SDMP01000001">
    <property type="protein sequence ID" value="RYR75896.1"/>
    <property type="molecule type" value="Genomic_DNA"/>
</dbReference>
<proteinExistence type="predicted"/>
<feature type="domain" description="Bulb-type lectin" evidence="6">
    <location>
        <begin position="27"/>
        <end position="153"/>
    </location>
</feature>
<protein>
    <recommendedName>
        <fullName evidence="6">Bulb-type lectin domain-containing protein</fullName>
    </recommendedName>
</protein>
<accession>A0A445EKH8</accession>
<dbReference type="SUPFAM" id="SSF51110">
    <property type="entry name" value="alpha-D-mannose-specific plant lectins"/>
    <property type="match status" value="3"/>
</dbReference>
<dbReference type="InterPro" id="IPR001480">
    <property type="entry name" value="Bulb-type_lectin_dom"/>
</dbReference>